<feature type="region of interest" description="Disordered" evidence="1">
    <location>
        <begin position="199"/>
        <end position="234"/>
    </location>
</feature>
<feature type="compositionally biased region" description="Basic residues" evidence="1">
    <location>
        <begin position="206"/>
        <end position="217"/>
    </location>
</feature>
<dbReference type="Proteomes" id="UP001321749">
    <property type="component" value="Unassembled WGS sequence"/>
</dbReference>
<dbReference type="AlphaFoldDB" id="A0AAV9I5N1"/>
<feature type="compositionally biased region" description="Low complexity" evidence="1">
    <location>
        <begin position="91"/>
        <end position="101"/>
    </location>
</feature>
<reference evidence="4" key="1">
    <citation type="journal article" date="2023" name="Mol. Phylogenet. Evol.">
        <title>Genome-scale phylogeny and comparative genomics of the fungal order Sordariales.</title>
        <authorList>
            <person name="Hensen N."/>
            <person name="Bonometti L."/>
            <person name="Westerberg I."/>
            <person name="Brannstrom I.O."/>
            <person name="Guillou S."/>
            <person name="Cros-Aarteil S."/>
            <person name="Calhoun S."/>
            <person name="Haridas S."/>
            <person name="Kuo A."/>
            <person name="Mondo S."/>
            <person name="Pangilinan J."/>
            <person name="Riley R."/>
            <person name="LaButti K."/>
            <person name="Andreopoulos B."/>
            <person name="Lipzen A."/>
            <person name="Chen C."/>
            <person name="Yan M."/>
            <person name="Daum C."/>
            <person name="Ng V."/>
            <person name="Clum A."/>
            <person name="Steindorff A."/>
            <person name="Ohm R.A."/>
            <person name="Martin F."/>
            <person name="Silar P."/>
            <person name="Natvig D.O."/>
            <person name="Lalanne C."/>
            <person name="Gautier V."/>
            <person name="Ament-Velasquez S.L."/>
            <person name="Kruys A."/>
            <person name="Hutchinson M.I."/>
            <person name="Powell A.J."/>
            <person name="Barry K."/>
            <person name="Miller A.N."/>
            <person name="Grigoriev I.V."/>
            <person name="Debuchy R."/>
            <person name="Gladieux P."/>
            <person name="Hiltunen Thoren M."/>
            <person name="Johannesson H."/>
        </authorList>
    </citation>
    <scope>NUCLEOTIDE SEQUENCE</scope>
    <source>
        <strain evidence="4">PSN324</strain>
    </source>
</reference>
<keyword evidence="5" id="KW-1185">Reference proteome</keyword>
<dbReference type="InterPro" id="IPR003609">
    <property type="entry name" value="Pan_app"/>
</dbReference>
<evidence type="ECO:0000313" key="5">
    <source>
        <dbReference type="Proteomes" id="UP001321749"/>
    </source>
</evidence>
<feature type="domain" description="Apple" evidence="3">
    <location>
        <begin position="361"/>
        <end position="412"/>
    </location>
</feature>
<sequence length="433" mass="45708">MQRDQHMTAKTRPQTGNDNLCWTLRVSVGLGSPPSSLAIGRRENDDDNDYDDDDHHHHHHHHQSDEYYPVNKTHLKRMDRAAAESGPRDTASASGRSAQLAGGAGGQGNQTQNSGTGSPAPAALSSSPASADQNTIGFHDGLIPTDQGAFRTSANYPEVVPSEVAVPSGRNSPAVIAEKNYPEVNTTPSIHLEKNYPEVASSAHSHNSHHPHRHSHTRPSASPAPTALSNVHTPIQPGIANATRTSLHAWSEADETRYQEALPPDSKSKPLWRRPIILVIAAAVVIIAVLAGILGAIATGKIKTSGNSSPAASTPSPPKMTQTISNAPSGQVISLSCPSGHGLNFTSTGNPSKTYLRRCGINFPGGDGTLGKVASSSITSLSDCLERCAERQECVGAVWVAKANPNPECWLKQFIGVSSTANANGIEAGILWQ</sequence>
<dbReference type="Pfam" id="PF14295">
    <property type="entry name" value="PAN_4"/>
    <property type="match status" value="1"/>
</dbReference>
<comment type="caution">
    <text evidence="4">The sequence shown here is derived from an EMBL/GenBank/DDBJ whole genome shotgun (WGS) entry which is preliminary data.</text>
</comment>
<feature type="transmembrane region" description="Helical" evidence="2">
    <location>
        <begin position="276"/>
        <end position="298"/>
    </location>
</feature>
<feature type="compositionally biased region" description="Low complexity" evidence="1">
    <location>
        <begin position="109"/>
        <end position="131"/>
    </location>
</feature>
<evidence type="ECO:0000259" key="3">
    <source>
        <dbReference type="Pfam" id="PF14295"/>
    </source>
</evidence>
<evidence type="ECO:0000256" key="2">
    <source>
        <dbReference type="SAM" id="Phobius"/>
    </source>
</evidence>
<name>A0AAV9I5N1_9PEZI</name>
<feature type="compositionally biased region" description="Polar residues" evidence="1">
    <location>
        <begin position="11"/>
        <end position="20"/>
    </location>
</feature>
<feature type="region of interest" description="Disordered" evidence="1">
    <location>
        <begin position="1"/>
        <end position="20"/>
    </location>
</feature>
<evidence type="ECO:0000256" key="1">
    <source>
        <dbReference type="SAM" id="MobiDB-lite"/>
    </source>
</evidence>
<accession>A0AAV9I5N1</accession>
<dbReference type="EMBL" id="MU864929">
    <property type="protein sequence ID" value="KAK4466867.1"/>
    <property type="molecule type" value="Genomic_DNA"/>
</dbReference>
<evidence type="ECO:0000313" key="4">
    <source>
        <dbReference type="EMBL" id="KAK4466867.1"/>
    </source>
</evidence>
<dbReference type="Gene3D" id="3.50.4.10">
    <property type="entry name" value="Hepatocyte Growth Factor"/>
    <property type="match status" value="1"/>
</dbReference>
<protein>
    <recommendedName>
        <fullName evidence="3">Apple domain-containing protein</fullName>
    </recommendedName>
</protein>
<organism evidence="4 5">
    <name type="scientific">Cladorrhinum samala</name>
    <dbReference type="NCBI Taxonomy" id="585594"/>
    <lineage>
        <taxon>Eukaryota</taxon>
        <taxon>Fungi</taxon>
        <taxon>Dikarya</taxon>
        <taxon>Ascomycota</taxon>
        <taxon>Pezizomycotina</taxon>
        <taxon>Sordariomycetes</taxon>
        <taxon>Sordariomycetidae</taxon>
        <taxon>Sordariales</taxon>
        <taxon>Podosporaceae</taxon>
        <taxon>Cladorrhinum</taxon>
    </lineage>
</organism>
<keyword evidence="2" id="KW-0472">Membrane</keyword>
<proteinExistence type="predicted"/>
<gene>
    <name evidence="4" type="ORF">QBC42DRAFT_247211</name>
</gene>
<feature type="region of interest" description="Disordered" evidence="1">
    <location>
        <begin position="31"/>
        <end position="144"/>
    </location>
</feature>
<keyword evidence="2" id="KW-0812">Transmembrane</keyword>
<keyword evidence="2" id="KW-1133">Transmembrane helix</keyword>
<reference evidence="4" key="2">
    <citation type="submission" date="2023-06" db="EMBL/GenBank/DDBJ databases">
        <authorList>
            <consortium name="Lawrence Berkeley National Laboratory"/>
            <person name="Mondo S.J."/>
            <person name="Hensen N."/>
            <person name="Bonometti L."/>
            <person name="Westerberg I."/>
            <person name="Brannstrom I.O."/>
            <person name="Guillou S."/>
            <person name="Cros-Aarteil S."/>
            <person name="Calhoun S."/>
            <person name="Haridas S."/>
            <person name="Kuo A."/>
            <person name="Pangilinan J."/>
            <person name="Riley R."/>
            <person name="Labutti K."/>
            <person name="Andreopoulos B."/>
            <person name="Lipzen A."/>
            <person name="Chen C."/>
            <person name="Yanf M."/>
            <person name="Daum C."/>
            <person name="Ng V."/>
            <person name="Clum A."/>
            <person name="Steindorff A."/>
            <person name="Ohm R."/>
            <person name="Martin F."/>
            <person name="Silar P."/>
            <person name="Natvig D."/>
            <person name="Lalanne C."/>
            <person name="Gautier V."/>
            <person name="Ament-Velasquez S.L."/>
            <person name="Kruys A."/>
            <person name="Hutchinson M.I."/>
            <person name="Powell A.J."/>
            <person name="Barry K."/>
            <person name="Miller A.N."/>
            <person name="Grigoriev I.V."/>
            <person name="Debuchy R."/>
            <person name="Gladieux P."/>
            <person name="Thoren M.H."/>
            <person name="Johannesson H."/>
        </authorList>
    </citation>
    <scope>NUCLEOTIDE SEQUENCE</scope>
    <source>
        <strain evidence="4">PSN324</strain>
    </source>
</reference>